<accession>A0A4R7I2H4</accession>
<evidence type="ECO:0000313" key="2">
    <source>
        <dbReference type="EMBL" id="TDT16733.1"/>
    </source>
</evidence>
<protein>
    <submittedName>
        <fullName evidence="2">Uncharacterized protein</fullName>
    </submittedName>
</protein>
<sequence>MAATGEPFRDDWELALELLSPCSDENAGSVRDEFPFGESSTPSPPEPNIETESAAARLGGAHQRPDEVIKLVADLHIRAVSRHD</sequence>
<evidence type="ECO:0000313" key="3">
    <source>
        <dbReference type="Proteomes" id="UP000294558"/>
    </source>
</evidence>
<dbReference type="AlphaFoldDB" id="A0A4R7I2H4"/>
<feature type="region of interest" description="Disordered" evidence="1">
    <location>
        <begin position="26"/>
        <end position="50"/>
    </location>
</feature>
<proteinExistence type="predicted"/>
<dbReference type="Proteomes" id="UP000294558">
    <property type="component" value="Unassembled WGS sequence"/>
</dbReference>
<organism evidence="2 3">
    <name type="scientific">Ilumatobacter fluminis</name>
    <dbReference type="NCBI Taxonomy" id="467091"/>
    <lineage>
        <taxon>Bacteria</taxon>
        <taxon>Bacillati</taxon>
        <taxon>Actinomycetota</taxon>
        <taxon>Acidimicrobiia</taxon>
        <taxon>Acidimicrobiales</taxon>
        <taxon>Ilumatobacteraceae</taxon>
        <taxon>Ilumatobacter</taxon>
    </lineage>
</organism>
<reference evidence="2 3" key="1">
    <citation type="submission" date="2019-03" db="EMBL/GenBank/DDBJ databases">
        <title>Sequencing the genomes of 1000 actinobacteria strains.</title>
        <authorList>
            <person name="Klenk H.-P."/>
        </authorList>
    </citation>
    <scope>NUCLEOTIDE SEQUENCE [LARGE SCALE GENOMIC DNA]</scope>
    <source>
        <strain evidence="2 3">DSM 18936</strain>
    </source>
</reference>
<evidence type="ECO:0000256" key="1">
    <source>
        <dbReference type="SAM" id="MobiDB-lite"/>
    </source>
</evidence>
<name>A0A4R7I2H4_9ACTN</name>
<keyword evidence="3" id="KW-1185">Reference proteome</keyword>
<gene>
    <name evidence="2" type="ORF">BDK89_2328</name>
</gene>
<comment type="caution">
    <text evidence="2">The sequence shown here is derived from an EMBL/GenBank/DDBJ whole genome shotgun (WGS) entry which is preliminary data.</text>
</comment>
<dbReference type="EMBL" id="SOAU01000001">
    <property type="protein sequence ID" value="TDT16733.1"/>
    <property type="molecule type" value="Genomic_DNA"/>
</dbReference>